<accession>A0ABU9VWI8</accession>
<dbReference type="Proteomes" id="UP001407405">
    <property type="component" value="Unassembled WGS sequence"/>
</dbReference>
<evidence type="ECO:0000313" key="2">
    <source>
        <dbReference type="EMBL" id="MEN1761533.1"/>
    </source>
</evidence>
<comment type="caution">
    <text evidence="2">The sequence shown here is derived from an EMBL/GenBank/DDBJ whole genome shotgun (WGS) entry which is preliminary data.</text>
</comment>
<dbReference type="SUPFAM" id="SSF52540">
    <property type="entry name" value="P-loop containing nucleoside triphosphate hydrolases"/>
    <property type="match status" value="1"/>
</dbReference>
<dbReference type="RefSeq" id="WP_343186819.1">
    <property type="nucleotide sequence ID" value="NZ_JBCITM010000017.1"/>
</dbReference>
<feature type="domain" description="ATPase AAA-type core" evidence="1">
    <location>
        <begin position="47"/>
        <end position="346"/>
    </location>
</feature>
<protein>
    <submittedName>
        <fullName evidence="2">AAA family ATPase</fullName>
    </submittedName>
</protein>
<reference evidence="2 3" key="1">
    <citation type="submission" date="2024-04" db="EMBL/GenBank/DDBJ databases">
        <title>Genome sequencing and metabolic network reconstruction of aminoacids and betaine degradation by Anoxynatronum sibiricum.</title>
        <authorList>
            <person name="Detkova E.N."/>
            <person name="Boltjanskaja Y.V."/>
            <person name="Mardanov A.V."/>
            <person name="Kevbrin V."/>
        </authorList>
    </citation>
    <scope>NUCLEOTIDE SEQUENCE [LARGE SCALE GENOMIC DNA]</scope>
    <source>
        <strain evidence="2 3">Z-7981</strain>
    </source>
</reference>
<proteinExistence type="predicted"/>
<dbReference type="PANTHER" id="PTHR40396:SF1">
    <property type="entry name" value="ATPASE AAA-TYPE CORE DOMAIN-CONTAINING PROTEIN"/>
    <property type="match status" value="1"/>
</dbReference>
<dbReference type="PANTHER" id="PTHR40396">
    <property type="entry name" value="ATPASE-LIKE PROTEIN"/>
    <property type="match status" value="1"/>
</dbReference>
<dbReference type="InterPro" id="IPR027417">
    <property type="entry name" value="P-loop_NTPase"/>
</dbReference>
<dbReference type="Pfam" id="PF13304">
    <property type="entry name" value="AAA_21"/>
    <property type="match status" value="1"/>
</dbReference>
<keyword evidence="3" id="KW-1185">Reference proteome</keyword>
<gene>
    <name evidence="2" type="ORF">AAIG11_13675</name>
</gene>
<name>A0ABU9VWI8_9CLOT</name>
<dbReference type="InterPro" id="IPR003959">
    <property type="entry name" value="ATPase_AAA_core"/>
</dbReference>
<evidence type="ECO:0000259" key="1">
    <source>
        <dbReference type="Pfam" id="PF13304"/>
    </source>
</evidence>
<sequence>MMLTQFNFSNFKSYREAVSFDMSATLLKEHPYHLINPESDEPHLKSAVIYGANASGKTAVLEAFDFMRRYVLTSFKNENERKSIPVLPFEFDETSRNGKSEFEVFFSYAGKEYQYGFVVDKKRVHSEWLYRRDRRGKNSYKTLFERSTHRIECKNLKEACKFAYYVEDATLFLSFISNLKMKDAKNVADWFSSTQVFHFGDADFESFLSRFVPISKMKDAAYKEQLEQFLKAIDMGIESISFKEASRSSQDDDQVAYELYSHHKSLDGKDVRALPFEEESNGTKKMFCLYHHLHEVLTHGRTLWIDELDAKLHPLLLRYVLNLFHNDTTNPCGAQLIYTSHENYTLTKEVFRRDQIWFAEKDALGQSSLYSLAEIRLDNEKKVRNDATYNKDYLSGRYGAVPSLKNFYVHDVTPWEDE</sequence>
<dbReference type="Gene3D" id="3.40.50.300">
    <property type="entry name" value="P-loop containing nucleotide triphosphate hydrolases"/>
    <property type="match status" value="1"/>
</dbReference>
<evidence type="ECO:0000313" key="3">
    <source>
        <dbReference type="Proteomes" id="UP001407405"/>
    </source>
</evidence>
<dbReference type="EMBL" id="JBCITM010000017">
    <property type="protein sequence ID" value="MEN1761533.1"/>
    <property type="molecule type" value="Genomic_DNA"/>
</dbReference>
<organism evidence="2 3">
    <name type="scientific">Anoxynatronum sibiricum</name>
    <dbReference type="NCBI Taxonomy" id="210623"/>
    <lineage>
        <taxon>Bacteria</taxon>
        <taxon>Bacillati</taxon>
        <taxon>Bacillota</taxon>
        <taxon>Clostridia</taxon>
        <taxon>Eubacteriales</taxon>
        <taxon>Clostridiaceae</taxon>
        <taxon>Anoxynatronum</taxon>
    </lineage>
</organism>